<reference evidence="4 5" key="1">
    <citation type="submission" date="2019-01" db="EMBL/GenBank/DDBJ databases">
        <title>Complete genome of a denitifying bacterium Halomons sp. BC-M4-5.</title>
        <authorList>
            <person name="Wang L."/>
            <person name="Shao Z."/>
        </authorList>
    </citation>
    <scope>NUCLEOTIDE SEQUENCE [LARGE SCALE GENOMIC DNA]</scope>
    <source>
        <strain evidence="4 5">BC-M4-5</strain>
    </source>
</reference>
<evidence type="ECO:0000259" key="3">
    <source>
        <dbReference type="Pfam" id="PF04234"/>
    </source>
</evidence>
<dbReference type="InterPro" id="IPR014756">
    <property type="entry name" value="Ig_E-set"/>
</dbReference>
<dbReference type="GO" id="GO:0046688">
    <property type="term" value="P:response to copper ion"/>
    <property type="evidence" value="ECO:0007669"/>
    <property type="project" value="InterPro"/>
</dbReference>
<name>A0A6I6SKZ1_9GAMM</name>
<evidence type="ECO:0000256" key="1">
    <source>
        <dbReference type="ARBA" id="ARBA00022729"/>
    </source>
</evidence>
<dbReference type="GO" id="GO:0042597">
    <property type="term" value="C:periplasmic space"/>
    <property type="evidence" value="ECO:0007669"/>
    <property type="project" value="InterPro"/>
</dbReference>
<proteinExistence type="predicted"/>
<feature type="domain" description="CopC" evidence="3">
    <location>
        <begin position="49"/>
        <end position="141"/>
    </location>
</feature>
<dbReference type="InterPro" id="IPR007348">
    <property type="entry name" value="CopC_dom"/>
</dbReference>
<keyword evidence="1" id="KW-0732">Signal</keyword>
<accession>A0A6I6SKZ1</accession>
<keyword evidence="5" id="KW-1185">Reference proteome</keyword>
<evidence type="ECO:0000313" key="5">
    <source>
        <dbReference type="Proteomes" id="UP000464013"/>
    </source>
</evidence>
<evidence type="ECO:0000313" key="4">
    <source>
        <dbReference type="EMBL" id="QHC51259.1"/>
    </source>
</evidence>
<evidence type="ECO:0000256" key="2">
    <source>
        <dbReference type="ARBA" id="ARBA00023008"/>
    </source>
</evidence>
<sequence length="143" mass="15793">MMAEAPGCTGMHRGYSRERTKTMAARGKHALRWGVVAWLGLMSQPLWAHAHLIDQVPVEGESVEVSPERFELRFDAPLRITQFEVSGPEGGVELSDAPVGEMGKHHEARPANVLAPGEYRVIWRGLAGDGHTMSGDYRFSVQE</sequence>
<dbReference type="SUPFAM" id="SSF81296">
    <property type="entry name" value="E set domains"/>
    <property type="match status" value="1"/>
</dbReference>
<keyword evidence="2" id="KW-0186">Copper</keyword>
<gene>
    <name evidence="4" type="ORF">EKK97_18980</name>
</gene>
<dbReference type="Gene3D" id="2.60.40.1220">
    <property type="match status" value="1"/>
</dbReference>
<dbReference type="AlphaFoldDB" id="A0A6I6SKZ1"/>
<dbReference type="Proteomes" id="UP000464013">
    <property type="component" value="Chromosome"/>
</dbReference>
<dbReference type="KEGG" id="htx:EKK97_18980"/>
<dbReference type="GO" id="GO:0005507">
    <property type="term" value="F:copper ion binding"/>
    <property type="evidence" value="ECO:0007669"/>
    <property type="project" value="InterPro"/>
</dbReference>
<dbReference type="InterPro" id="IPR014755">
    <property type="entry name" value="Cu-Rt/internalin_Ig-like"/>
</dbReference>
<dbReference type="EMBL" id="CP035042">
    <property type="protein sequence ID" value="QHC51259.1"/>
    <property type="molecule type" value="Genomic_DNA"/>
</dbReference>
<organism evidence="4 5">
    <name type="scientific">Billgrantia tianxiuensis</name>
    <dbReference type="NCBI Taxonomy" id="2497861"/>
    <lineage>
        <taxon>Bacteria</taxon>
        <taxon>Pseudomonadati</taxon>
        <taxon>Pseudomonadota</taxon>
        <taxon>Gammaproteobacteria</taxon>
        <taxon>Oceanospirillales</taxon>
        <taxon>Halomonadaceae</taxon>
        <taxon>Billgrantia</taxon>
    </lineage>
</organism>
<dbReference type="Pfam" id="PF04234">
    <property type="entry name" value="CopC"/>
    <property type="match status" value="1"/>
</dbReference>
<protein>
    <submittedName>
        <fullName evidence="4">Copper resistance protein CopC</fullName>
    </submittedName>
</protein>